<dbReference type="Gramene" id="TuG1812G0400001075.01.T01">
    <property type="protein sequence ID" value="TuG1812G0400001075.01.T01.cds296625"/>
    <property type="gene ID" value="TuG1812G0400001075.01"/>
</dbReference>
<proteinExistence type="predicted"/>
<dbReference type="AlphaFoldDB" id="A0A8R7U451"/>
<keyword evidence="2" id="KW-1185">Reference proteome</keyword>
<evidence type="ECO:0000313" key="1">
    <source>
        <dbReference type="EnsemblPlants" id="TuG1812G0400001075.01.T01.cds296625"/>
    </source>
</evidence>
<protein>
    <submittedName>
        <fullName evidence="1">Uncharacterized protein</fullName>
    </submittedName>
</protein>
<name>A0A8R7U451_TRIUA</name>
<evidence type="ECO:0000313" key="2">
    <source>
        <dbReference type="Proteomes" id="UP000015106"/>
    </source>
</evidence>
<dbReference type="EnsemblPlants" id="TuG1812G0400001075.01.T01">
    <property type="protein sequence ID" value="TuG1812G0400001075.01.T01.cds296625"/>
    <property type="gene ID" value="TuG1812G0400001075.01"/>
</dbReference>
<organism evidence="1 2">
    <name type="scientific">Triticum urartu</name>
    <name type="common">Red wild einkorn</name>
    <name type="synonym">Crithodium urartu</name>
    <dbReference type="NCBI Taxonomy" id="4572"/>
    <lineage>
        <taxon>Eukaryota</taxon>
        <taxon>Viridiplantae</taxon>
        <taxon>Streptophyta</taxon>
        <taxon>Embryophyta</taxon>
        <taxon>Tracheophyta</taxon>
        <taxon>Spermatophyta</taxon>
        <taxon>Magnoliopsida</taxon>
        <taxon>Liliopsida</taxon>
        <taxon>Poales</taxon>
        <taxon>Poaceae</taxon>
        <taxon>BOP clade</taxon>
        <taxon>Pooideae</taxon>
        <taxon>Triticodae</taxon>
        <taxon>Triticeae</taxon>
        <taxon>Triticinae</taxon>
        <taxon>Triticum</taxon>
    </lineage>
</organism>
<accession>A0A8R7U451</accession>
<reference evidence="1" key="2">
    <citation type="submission" date="2018-03" db="EMBL/GenBank/DDBJ databases">
        <title>The Triticum urartu genome reveals the dynamic nature of wheat genome evolution.</title>
        <authorList>
            <person name="Ling H."/>
            <person name="Ma B."/>
            <person name="Shi X."/>
            <person name="Liu H."/>
            <person name="Dong L."/>
            <person name="Sun H."/>
            <person name="Cao Y."/>
            <person name="Gao Q."/>
            <person name="Zheng S."/>
            <person name="Li Y."/>
            <person name="Yu Y."/>
            <person name="Du H."/>
            <person name="Qi M."/>
            <person name="Li Y."/>
            <person name="Yu H."/>
            <person name="Cui Y."/>
            <person name="Wang N."/>
            <person name="Chen C."/>
            <person name="Wu H."/>
            <person name="Zhao Y."/>
            <person name="Zhang J."/>
            <person name="Li Y."/>
            <person name="Zhou W."/>
            <person name="Zhang B."/>
            <person name="Hu W."/>
            <person name="Eijk M."/>
            <person name="Tang J."/>
            <person name="Witsenboer H."/>
            <person name="Zhao S."/>
            <person name="Li Z."/>
            <person name="Zhang A."/>
            <person name="Wang D."/>
            <person name="Liang C."/>
        </authorList>
    </citation>
    <scope>NUCLEOTIDE SEQUENCE [LARGE SCALE GENOMIC DNA]</scope>
    <source>
        <strain evidence="1">cv. G1812</strain>
    </source>
</reference>
<sequence length="196" mass="21164">MKVLLLERGPWSARWWRGARGWRWRPDPPRPSQVRRGLACSFPSALSRSGLPLCAAASCGGPRLLRRAAVPARGGATLAVPVLGGADLISAQIRCAAMWSCKIRAAHPEDAVMVCWLLTLRMQNSGSTWSTPAATAAVAVVFLAEGPPWSCFSAANLLFRCFPGENLWSGLPDRVAVVSLASFPSWRRHLGDTNFG</sequence>
<reference evidence="2" key="1">
    <citation type="journal article" date="2013" name="Nature">
        <title>Draft genome of the wheat A-genome progenitor Triticum urartu.</title>
        <authorList>
            <person name="Ling H.Q."/>
            <person name="Zhao S."/>
            <person name="Liu D."/>
            <person name="Wang J."/>
            <person name="Sun H."/>
            <person name="Zhang C."/>
            <person name="Fan H."/>
            <person name="Li D."/>
            <person name="Dong L."/>
            <person name="Tao Y."/>
            <person name="Gao C."/>
            <person name="Wu H."/>
            <person name="Li Y."/>
            <person name="Cui Y."/>
            <person name="Guo X."/>
            <person name="Zheng S."/>
            <person name="Wang B."/>
            <person name="Yu K."/>
            <person name="Liang Q."/>
            <person name="Yang W."/>
            <person name="Lou X."/>
            <person name="Chen J."/>
            <person name="Feng M."/>
            <person name="Jian J."/>
            <person name="Zhang X."/>
            <person name="Luo G."/>
            <person name="Jiang Y."/>
            <person name="Liu J."/>
            <person name="Wang Z."/>
            <person name="Sha Y."/>
            <person name="Zhang B."/>
            <person name="Wu H."/>
            <person name="Tang D."/>
            <person name="Shen Q."/>
            <person name="Xue P."/>
            <person name="Zou S."/>
            <person name="Wang X."/>
            <person name="Liu X."/>
            <person name="Wang F."/>
            <person name="Yang Y."/>
            <person name="An X."/>
            <person name="Dong Z."/>
            <person name="Zhang K."/>
            <person name="Zhang X."/>
            <person name="Luo M.C."/>
            <person name="Dvorak J."/>
            <person name="Tong Y."/>
            <person name="Wang J."/>
            <person name="Yang H."/>
            <person name="Li Z."/>
            <person name="Wang D."/>
            <person name="Zhang A."/>
            <person name="Wang J."/>
        </authorList>
    </citation>
    <scope>NUCLEOTIDE SEQUENCE</scope>
    <source>
        <strain evidence="2">cv. G1812</strain>
    </source>
</reference>
<reference evidence="1" key="3">
    <citation type="submission" date="2022-06" db="UniProtKB">
        <authorList>
            <consortium name="EnsemblPlants"/>
        </authorList>
    </citation>
    <scope>IDENTIFICATION</scope>
</reference>
<dbReference type="Proteomes" id="UP000015106">
    <property type="component" value="Chromosome 4"/>
</dbReference>